<dbReference type="Pfam" id="PF00873">
    <property type="entry name" value="ACR_tran"/>
    <property type="match status" value="1"/>
</dbReference>
<dbReference type="EMBL" id="JBHLWN010000082">
    <property type="protein sequence ID" value="MFC0215115.1"/>
    <property type="molecule type" value="Genomic_DNA"/>
</dbReference>
<dbReference type="InterPro" id="IPR027463">
    <property type="entry name" value="AcrB_DN_DC_subdom"/>
</dbReference>
<dbReference type="PANTHER" id="PTHR32063">
    <property type="match status" value="1"/>
</dbReference>
<gene>
    <name evidence="3" type="ORF">ACFFK0_22215</name>
</gene>
<dbReference type="SUPFAM" id="SSF82693">
    <property type="entry name" value="Multidrug efflux transporter AcrB pore domain, PN1, PN2, PC1 and PC2 subdomains"/>
    <property type="match status" value="2"/>
</dbReference>
<keyword evidence="2" id="KW-0812">Transmembrane</keyword>
<feature type="transmembrane region" description="Helical" evidence="2">
    <location>
        <begin position="329"/>
        <end position="348"/>
    </location>
</feature>
<dbReference type="SUPFAM" id="SSF82866">
    <property type="entry name" value="Multidrug efflux transporter AcrB transmembrane domain"/>
    <property type="match status" value="2"/>
</dbReference>
<proteinExistence type="predicted"/>
<feature type="transmembrane region" description="Helical" evidence="2">
    <location>
        <begin position="888"/>
        <end position="908"/>
    </location>
</feature>
<comment type="caution">
    <text evidence="3">The sequence shown here is derived from an EMBL/GenBank/DDBJ whole genome shotgun (WGS) entry which is preliminary data.</text>
</comment>
<dbReference type="Proteomes" id="UP001589776">
    <property type="component" value="Unassembled WGS sequence"/>
</dbReference>
<sequence>MSRLTDFSMKNVSAVIIIIALLFGGGLYSTSTLKIENFPDISFPVVSVSSTYQASPQDVMEDVTKPLEEAVSNLADVKNVSSTSSGSFSSVIIEFNQGIDLDKKKTEVKDVVAGVSLPAGAGEPQVSTFGSASAPSYYLTIQAKDGVSQAEMDRMYKDVLEDEIEGLNGIDHYDVIGNRDTKIDIELDSNALNRYGLTPAQLAQSIQGALTSGPVGTVKLSGNEKMARITGSLNTVYDLQNMEVTTPSGTVLLSQLASVEAITDATFTARLDEKPAIALVLYKTKSANAVDFSSDIHKLTAKWSETMPQLEFKELYDGAVEVKKSINGMLKEGVVGALLAALMILVFLRNIRMTLIVLVSIPLSILITLLTMSYLNITLNIMTLGGIFIAIGRVVDDSIVVIENIYSRLVQAQEDGESVIRLATKEVSSAITSSTLATVGVFGPIGMVSGIAGQIFRPFAITLACALLASLIVALTVIPMMAKLLVAKQVQAKGAAAHREESYDGPVYGFYRRWLEWSLRNGGKTLLLALLALVVSLAVIVPNLSVSFIPSDDSSRNIYFTVKLPNEYTLEATDAKVKEMEKVLREAKTAEGEALFESIEALVGYEGGNIAAMGVPLEAVSYKAQVHAIVREGESPTQAKKQYTAALTELLPAGSELKPFTLVGDMGSSADFSYKVKGDDQQKLQEAAVILREKLKTYPELTELEDSLSDAKTELKIEVDQKKARLYGLSASSVRDSVAFWLRDSSIGEHKLDNVNYTINVKVREKDVDTADEVGRIAVRSSTGSLVYLSEIARIQEVDAPVNIQREKKRQVLSFTAKIESANKGGISQKIAQDLNQVSLPDGVSREVAGVSQDIGESFSQLFVAMGVAVFVVYLVMVLAFGNASAPFAILFSLPLAAIGGLLGLFITRTTLDVTTLIGFMMLIGIVVTNAIVLIDRAQQLREQGYTVRHALIEAGIVRLRPIIMTAVATIAALVPLALGFSEGTIISKGLSIVVIGGLITSTVLTLVVVPVAYEKIEGMKLRLRSGSSKRKASRASAPSDPNVTA</sequence>
<keyword evidence="2" id="KW-0472">Membrane</keyword>
<keyword evidence="2" id="KW-1133">Transmembrane helix</keyword>
<evidence type="ECO:0000313" key="4">
    <source>
        <dbReference type="Proteomes" id="UP001589776"/>
    </source>
</evidence>
<feature type="transmembrane region" description="Helical" evidence="2">
    <location>
        <begin position="862"/>
        <end position="881"/>
    </location>
</feature>
<dbReference type="Gene3D" id="3.30.70.1320">
    <property type="entry name" value="Multidrug efflux transporter AcrB pore domain like"/>
    <property type="match status" value="1"/>
</dbReference>
<dbReference type="PANTHER" id="PTHR32063:SF0">
    <property type="entry name" value="SWARMING MOTILITY PROTEIN SWRC"/>
    <property type="match status" value="1"/>
</dbReference>
<dbReference type="Gene3D" id="3.30.2090.10">
    <property type="entry name" value="Multidrug efflux transporter AcrB TolC docking domain, DN and DC subdomains"/>
    <property type="match status" value="2"/>
</dbReference>
<feature type="transmembrane region" description="Helical" evidence="2">
    <location>
        <begin position="526"/>
        <end position="549"/>
    </location>
</feature>
<accession>A0ABV6DR40</accession>
<dbReference type="Gene3D" id="3.30.70.1440">
    <property type="entry name" value="Multidrug efflux transporter AcrB pore domain"/>
    <property type="match status" value="1"/>
</dbReference>
<dbReference type="PRINTS" id="PR00702">
    <property type="entry name" value="ACRIFLAVINRP"/>
</dbReference>
<evidence type="ECO:0000313" key="3">
    <source>
        <dbReference type="EMBL" id="MFC0215115.1"/>
    </source>
</evidence>
<dbReference type="Gene3D" id="1.20.1640.10">
    <property type="entry name" value="Multidrug efflux transporter AcrB transmembrane domain"/>
    <property type="match status" value="2"/>
</dbReference>
<protein>
    <submittedName>
        <fullName evidence="3">Efflux RND transporter permease subunit</fullName>
    </submittedName>
</protein>
<dbReference type="RefSeq" id="WP_377472558.1">
    <property type="nucleotide sequence ID" value="NZ_JBHLWN010000082.1"/>
</dbReference>
<feature type="transmembrane region" description="Helical" evidence="2">
    <location>
        <begin position="427"/>
        <end position="452"/>
    </location>
</feature>
<dbReference type="InterPro" id="IPR001036">
    <property type="entry name" value="Acrflvin-R"/>
</dbReference>
<feature type="transmembrane region" description="Helical" evidence="2">
    <location>
        <begin position="355"/>
        <end position="375"/>
    </location>
</feature>
<feature type="transmembrane region" description="Helical" evidence="2">
    <location>
        <begin position="914"/>
        <end position="935"/>
    </location>
</feature>
<feature type="transmembrane region" description="Helical" evidence="2">
    <location>
        <begin position="956"/>
        <end position="979"/>
    </location>
</feature>
<feature type="transmembrane region" description="Helical" evidence="2">
    <location>
        <begin position="12"/>
        <end position="29"/>
    </location>
</feature>
<feature type="transmembrane region" description="Helical" evidence="2">
    <location>
        <begin position="991"/>
        <end position="1014"/>
    </location>
</feature>
<organism evidence="3 4">
    <name type="scientific">Paenibacillus chartarius</name>
    <dbReference type="NCBI Taxonomy" id="747481"/>
    <lineage>
        <taxon>Bacteria</taxon>
        <taxon>Bacillati</taxon>
        <taxon>Bacillota</taxon>
        <taxon>Bacilli</taxon>
        <taxon>Bacillales</taxon>
        <taxon>Paenibacillaceae</taxon>
        <taxon>Paenibacillus</taxon>
    </lineage>
</organism>
<keyword evidence="4" id="KW-1185">Reference proteome</keyword>
<evidence type="ECO:0000256" key="1">
    <source>
        <dbReference type="SAM" id="MobiDB-lite"/>
    </source>
</evidence>
<dbReference type="Gene3D" id="3.30.70.1430">
    <property type="entry name" value="Multidrug efflux transporter AcrB pore domain"/>
    <property type="match status" value="2"/>
</dbReference>
<evidence type="ECO:0000256" key="2">
    <source>
        <dbReference type="SAM" id="Phobius"/>
    </source>
</evidence>
<feature type="region of interest" description="Disordered" evidence="1">
    <location>
        <begin position="1027"/>
        <end position="1046"/>
    </location>
</feature>
<feature type="transmembrane region" description="Helical" evidence="2">
    <location>
        <begin position="458"/>
        <end position="478"/>
    </location>
</feature>
<name>A0ABV6DR40_9BACL</name>
<reference evidence="3 4" key="1">
    <citation type="submission" date="2024-09" db="EMBL/GenBank/DDBJ databases">
        <authorList>
            <person name="Sun Q."/>
            <person name="Mori K."/>
        </authorList>
    </citation>
    <scope>NUCLEOTIDE SEQUENCE [LARGE SCALE GENOMIC DNA]</scope>
    <source>
        <strain evidence="3 4">CCM 7759</strain>
    </source>
</reference>
<dbReference type="SUPFAM" id="SSF82714">
    <property type="entry name" value="Multidrug efflux transporter AcrB TolC docking domain, DN and DC subdomains"/>
    <property type="match status" value="2"/>
</dbReference>